<dbReference type="EMBL" id="JAMQON010000004">
    <property type="protein sequence ID" value="MDS0260570.1"/>
    <property type="molecule type" value="Genomic_DNA"/>
</dbReference>
<dbReference type="PANTHER" id="PTHR11895">
    <property type="entry name" value="TRANSAMIDASE"/>
    <property type="match status" value="1"/>
</dbReference>
<keyword evidence="3" id="KW-0378">Hydrolase</keyword>
<dbReference type="InterPro" id="IPR000120">
    <property type="entry name" value="Amidase"/>
</dbReference>
<dbReference type="PANTHER" id="PTHR11895:SF169">
    <property type="entry name" value="GLUTAMYL-TRNA(GLN) AMIDOTRANSFERASE"/>
    <property type="match status" value="1"/>
</dbReference>
<dbReference type="InterPro" id="IPR036928">
    <property type="entry name" value="AS_sf"/>
</dbReference>
<dbReference type="NCBIfam" id="NF006043">
    <property type="entry name" value="PRK08186.1"/>
    <property type="match status" value="1"/>
</dbReference>
<reference evidence="3 4" key="1">
    <citation type="submission" date="2022-06" db="EMBL/GenBank/DDBJ databases">
        <title>Haloarcula sp. a new haloarchaeum isolate from saline soil.</title>
        <authorList>
            <person name="Strakova D."/>
            <person name="Galisteo C."/>
            <person name="Sanchez-Porro C."/>
            <person name="Ventosa A."/>
        </authorList>
    </citation>
    <scope>NUCLEOTIDE SEQUENCE [LARGE SCALE GENOMIC DNA]</scope>
    <source>
        <strain evidence="3 4">S1CR25-12</strain>
    </source>
</reference>
<sequence>MEDDSLTISRLRSEYSTGDRTPEQTVETVFDRIRADETNAWITVRDREAVLADAEALDAPADQPLYGVPFAVKDNIDVAGLPTTAACPAYAYEPEASATVVEKLLDAGALLIGKTNMDQFATGLVGTRSPYGVCRNVHNPAYISGGSSAGSAVAVARDHVAFALGTDTAGSGRVPAACNGIVGLKPTRGTVSTDGVVPACASLDCVSVFTDACSEALRVESVIAGFDSADPYSRRLAADTQFDPPTQDPDAVTVGLPETTGLEFFGDTEAERMFDRVCETVTAGFGESVRVDFDPFVETAELLYGGPWLAERLEAIETFVETHADAMNPIVERIVTEGRRYTAIDTFRALHELERLKRASARVFDDIDVLVTPTVGTIYTIEEVREQPMERNADLGYYTDYVNLLDLSAVAVPVGQYDDGPGFGVTVLGEAGDDPLVAAVGEQLRSMAATETATPATSTD</sequence>
<gene>
    <name evidence="3" type="primary">atzF</name>
    <name evidence="3" type="ORF">NDI56_14280</name>
</gene>
<dbReference type="InterPro" id="IPR014085">
    <property type="entry name" value="Allophanate_hydrolase"/>
</dbReference>
<dbReference type="NCBIfam" id="TIGR02713">
    <property type="entry name" value="allophanate_hyd"/>
    <property type="match status" value="1"/>
</dbReference>
<dbReference type="Gene3D" id="3.90.1300.10">
    <property type="entry name" value="Amidase signature (AS) domain"/>
    <property type="match status" value="1"/>
</dbReference>
<organism evidence="3 4">
    <name type="scientific">Haloarcula saliterrae</name>
    <dbReference type="NCBI Taxonomy" id="2950534"/>
    <lineage>
        <taxon>Archaea</taxon>
        <taxon>Methanobacteriati</taxon>
        <taxon>Methanobacteriota</taxon>
        <taxon>Stenosarchaea group</taxon>
        <taxon>Halobacteria</taxon>
        <taxon>Halobacteriales</taxon>
        <taxon>Haloarculaceae</taxon>
        <taxon>Haloarcula</taxon>
    </lineage>
</organism>
<proteinExistence type="predicted"/>
<evidence type="ECO:0000313" key="4">
    <source>
        <dbReference type="Proteomes" id="UP001259659"/>
    </source>
</evidence>
<feature type="domain" description="Amidase" evidence="2">
    <location>
        <begin position="25"/>
        <end position="437"/>
    </location>
</feature>
<name>A0ABU2FFT7_9EURY</name>
<accession>A0ABU2FFT7</accession>
<feature type="region of interest" description="Disordered" evidence="1">
    <location>
        <begin position="1"/>
        <end position="20"/>
    </location>
</feature>
<protein>
    <submittedName>
        <fullName evidence="3">Allophanate hydrolase</fullName>
        <ecNumber evidence="3">3.5.1.54</ecNumber>
    </submittedName>
</protein>
<dbReference type="Proteomes" id="UP001259659">
    <property type="component" value="Unassembled WGS sequence"/>
</dbReference>
<dbReference type="EC" id="3.5.1.54" evidence="3"/>
<dbReference type="SUPFAM" id="SSF75304">
    <property type="entry name" value="Amidase signature (AS) enzymes"/>
    <property type="match status" value="1"/>
</dbReference>
<dbReference type="Pfam" id="PF01425">
    <property type="entry name" value="Amidase"/>
    <property type="match status" value="1"/>
</dbReference>
<dbReference type="RefSeq" id="WP_310920294.1">
    <property type="nucleotide sequence ID" value="NZ_JAMQON010000004.1"/>
</dbReference>
<evidence type="ECO:0000256" key="1">
    <source>
        <dbReference type="SAM" id="MobiDB-lite"/>
    </source>
</evidence>
<dbReference type="InterPro" id="IPR023631">
    <property type="entry name" value="Amidase_dom"/>
</dbReference>
<comment type="caution">
    <text evidence="3">The sequence shown here is derived from an EMBL/GenBank/DDBJ whole genome shotgun (WGS) entry which is preliminary data.</text>
</comment>
<keyword evidence="4" id="KW-1185">Reference proteome</keyword>
<evidence type="ECO:0000313" key="3">
    <source>
        <dbReference type="EMBL" id="MDS0260570.1"/>
    </source>
</evidence>
<dbReference type="Gene3D" id="1.20.58.1700">
    <property type="match status" value="1"/>
</dbReference>
<dbReference type="GO" id="GO:0004039">
    <property type="term" value="F:allophanate hydrolase activity"/>
    <property type="evidence" value="ECO:0007669"/>
    <property type="project" value="UniProtKB-EC"/>
</dbReference>
<evidence type="ECO:0000259" key="2">
    <source>
        <dbReference type="Pfam" id="PF01425"/>
    </source>
</evidence>